<dbReference type="SUPFAM" id="SSF53448">
    <property type="entry name" value="Nucleotide-diphospho-sugar transferases"/>
    <property type="match status" value="1"/>
</dbReference>
<dbReference type="SUPFAM" id="SSF109715">
    <property type="entry name" value="DEK C-terminal domain"/>
    <property type="match status" value="1"/>
</dbReference>
<dbReference type="EC" id="2.4.1.16" evidence="2"/>
<dbReference type="GO" id="GO:0031505">
    <property type="term" value="P:fungal-type cell wall organization"/>
    <property type="evidence" value="ECO:0007669"/>
    <property type="project" value="TreeGrafter"/>
</dbReference>
<dbReference type="GO" id="GO:0030428">
    <property type="term" value="C:cell septum"/>
    <property type="evidence" value="ECO:0007669"/>
    <property type="project" value="TreeGrafter"/>
</dbReference>
<keyword evidence="9" id="KW-0325">Glycoprotein</keyword>
<dbReference type="GO" id="GO:0006031">
    <property type="term" value="P:chitin biosynthetic process"/>
    <property type="evidence" value="ECO:0007669"/>
    <property type="project" value="TreeGrafter"/>
</dbReference>
<dbReference type="STRING" id="133412.A0A1R1XZC3"/>
<feature type="transmembrane region" description="Helical" evidence="11">
    <location>
        <begin position="101"/>
        <end position="120"/>
    </location>
</feature>
<evidence type="ECO:0000256" key="6">
    <source>
        <dbReference type="ARBA" id="ARBA00022692"/>
    </source>
</evidence>
<dbReference type="InterPro" id="IPR004835">
    <property type="entry name" value="Chitin_synth"/>
</dbReference>
<evidence type="ECO:0000256" key="10">
    <source>
        <dbReference type="SAM" id="MobiDB-lite"/>
    </source>
</evidence>
<accession>A0A1R1XZC3</accession>
<evidence type="ECO:0000256" key="5">
    <source>
        <dbReference type="ARBA" id="ARBA00022679"/>
    </source>
</evidence>
<keyword evidence="7 11" id="KW-1133">Transmembrane helix</keyword>
<dbReference type="EMBL" id="LSSN01001376">
    <property type="protein sequence ID" value="OMJ19874.1"/>
    <property type="molecule type" value="Genomic_DNA"/>
</dbReference>
<feature type="region of interest" description="Disordered" evidence="10">
    <location>
        <begin position="1085"/>
        <end position="1117"/>
    </location>
</feature>
<evidence type="ECO:0000259" key="12">
    <source>
        <dbReference type="PROSITE" id="PS51998"/>
    </source>
</evidence>
<evidence type="ECO:0000256" key="4">
    <source>
        <dbReference type="ARBA" id="ARBA00022676"/>
    </source>
</evidence>
<evidence type="ECO:0000256" key="8">
    <source>
        <dbReference type="ARBA" id="ARBA00023136"/>
    </source>
</evidence>
<keyword evidence="4" id="KW-0328">Glycosyltransferase</keyword>
<evidence type="ECO:0000256" key="11">
    <source>
        <dbReference type="SAM" id="Phobius"/>
    </source>
</evidence>
<feature type="domain" description="DEK-C" evidence="12">
    <location>
        <begin position="1155"/>
        <end position="1210"/>
    </location>
</feature>
<dbReference type="PANTHER" id="PTHR22914">
    <property type="entry name" value="CHITIN SYNTHASE"/>
    <property type="match status" value="1"/>
</dbReference>
<feature type="transmembrane region" description="Helical" evidence="11">
    <location>
        <begin position="801"/>
        <end position="822"/>
    </location>
</feature>
<dbReference type="OrthoDB" id="370884at2759"/>
<dbReference type="Pfam" id="PF08766">
    <property type="entry name" value="DEK_C"/>
    <property type="match status" value="1"/>
</dbReference>
<sequence>MNNQNFNNRSTHYSNANQNNSANFDRNTRSNIGFVNQNSVADTSEDFYNQGAGYENQNPSNNQSPGKQYNTGKIEREIVEKDKHGFMLLDPKPSTKVTSARRFWCFIVWSQTFLVPNFFISMIGKKSKEQRMAWREKLALCILIFYSWVVLLFVIIGLGFILCPKQNVWTQNDILGLNTPKSAYISLRGNVYDISNFINQRHGNPYYPTTDQLLFFAGFETNSSFPITIRTACPGLVDPSLDPNNNSYLTPKEVDENVGFLFKHTVGSSPTSDELNDPDFYSKYVIPKMNTLKKGKLVWDYKLLNSYHKDQGLYFRVINGEVFNFGDYFFNSQSAINKNNPLYNFLDKTFTNLIDDGGAGSTDMTKQWESLTFSNEVRTATYNCMKTLFYVGQVDTRKSVKCLFTNYMLLAFAGLLVFVVLIKFLAALQFGDKVAPLKQNKFVMCIVPCYTEGETSILRTINSLAALDYNDTRKLIFIVCDGNIVGSGNTRPTPRIVLDTLGVDPDYDPPLRDYLSLEEGPLEHNKAKVYSGLYDFEGHSVPFIVVVKVGNKYELKRPGNRGKRDSQILAMRFLSKAFFELPMNPLELEIYHHLYHVIGIHPTLFEFMFQIDADTEVEQSSLNRLVSHCTLDSSIVGICGETRLQNEKSTWVTMMQVYEYFISHNMAKAFESLFGSVTCLPGCFCMYRLYDSDRKPILLSPKIIIAYSERSVDTLHKKNLLSLGEDRYLTTLMLKHFHNRKLVFARDARCNTIAPESFSVYISQRRRWINSTVHNLFELIMISDLCGFCCFSMRFVVILDLFGTLTIPTVLLYMAYLVFITVTGVADVGMISLIIIAAVYGLQAIIYILRREWQHIGWMIAYILFFPLWSFFLPIYSFWHFDDFSWGNTRTAVGDNDKTNKNKTAEDDGEPEFDPNSIPLMLWPDYEQQLIALGTLNEPPVNPESFDNVSNPPQSPSLSLHNANMAQQRSYTSMSNARTYQGNTFASAAAFMGNNGPASVGGFSTSALSPGNNYPLMNVNNFNNRATAYSNITRDVGSPYPNNQQPYNLPIATLPQNPMAMQQQAQMQQMNPMNPMNPMMTNHQQLAQQRMSTYSQGSLQAPSRSFNPNQRDSTYSSSSLNYQNQLQTYNNTQANQGQQFAYQQQRPVIPNNGSYPSYDQIYESVAAIIARSNIEVLSKKAVRNQLSVEYGVDMMPYKDFISESVDQILSNNFSS</sequence>
<feature type="transmembrane region" description="Helical" evidence="11">
    <location>
        <begin position="140"/>
        <end position="162"/>
    </location>
</feature>
<evidence type="ECO:0000256" key="3">
    <source>
        <dbReference type="ARBA" id="ARBA00022475"/>
    </source>
</evidence>
<feature type="compositionally biased region" description="Basic and acidic residues" evidence="10">
    <location>
        <begin position="895"/>
        <end position="906"/>
    </location>
</feature>
<organism evidence="13 14">
    <name type="scientific">Smittium culicis</name>
    <dbReference type="NCBI Taxonomy" id="133412"/>
    <lineage>
        <taxon>Eukaryota</taxon>
        <taxon>Fungi</taxon>
        <taxon>Fungi incertae sedis</taxon>
        <taxon>Zoopagomycota</taxon>
        <taxon>Kickxellomycotina</taxon>
        <taxon>Harpellomycetes</taxon>
        <taxon>Harpellales</taxon>
        <taxon>Legeriomycetaceae</taxon>
        <taxon>Smittium</taxon>
    </lineage>
</organism>
<dbReference type="Gene3D" id="1.10.10.60">
    <property type="entry name" value="Homeodomain-like"/>
    <property type="match status" value="1"/>
</dbReference>
<feature type="transmembrane region" description="Helical" evidence="11">
    <location>
        <begin position="828"/>
        <end position="849"/>
    </location>
</feature>
<evidence type="ECO:0000313" key="14">
    <source>
        <dbReference type="Proteomes" id="UP000187283"/>
    </source>
</evidence>
<feature type="region of interest" description="Disordered" evidence="10">
    <location>
        <begin position="1"/>
        <end position="29"/>
    </location>
</feature>
<name>A0A1R1XZC3_9FUNG</name>
<keyword evidence="6 11" id="KW-0812">Transmembrane</keyword>
<keyword evidence="3" id="KW-1003">Cell membrane</keyword>
<feature type="region of interest" description="Disordered" evidence="10">
    <location>
        <begin position="48"/>
        <end position="70"/>
    </location>
</feature>
<keyword evidence="14" id="KW-1185">Reference proteome</keyword>
<feature type="transmembrane region" description="Helical" evidence="11">
    <location>
        <begin position="407"/>
        <end position="428"/>
    </location>
</feature>
<feature type="compositionally biased region" description="Polar residues" evidence="10">
    <location>
        <begin position="1086"/>
        <end position="1112"/>
    </location>
</feature>
<gene>
    <name evidence="13" type="ORF">AYI70_g4453</name>
</gene>
<keyword evidence="8 11" id="KW-0472">Membrane</keyword>
<protein>
    <recommendedName>
        <fullName evidence="2">chitin synthase</fullName>
        <ecNumber evidence="2">2.4.1.16</ecNumber>
    </recommendedName>
</protein>
<dbReference type="InterPro" id="IPR036400">
    <property type="entry name" value="Cyt_B5-like_heme/steroid_sf"/>
</dbReference>
<dbReference type="GO" id="GO:0004100">
    <property type="term" value="F:chitin synthase activity"/>
    <property type="evidence" value="ECO:0007669"/>
    <property type="project" value="UniProtKB-EC"/>
</dbReference>
<keyword evidence="5" id="KW-0808">Transferase</keyword>
<dbReference type="SUPFAM" id="SSF55856">
    <property type="entry name" value="Cytochrome b5-like heme/steroid binding domain"/>
    <property type="match status" value="1"/>
</dbReference>
<feature type="region of interest" description="Disordered" evidence="10">
    <location>
        <begin position="892"/>
        <end position="911"/>
    </location>
</feature>
<proteinExistence type="predicted"/>
<evidence type="ECO:0000313" key="13">
    <source>
        <dbReference type="EMBL" id="OMJ19874.1"/>
    </source>
</evidence>
<feature type="transmembrane region" description="Helical" evidence="11">
    <location>
        <begin position="856"/>
        <end position="879"/>
    </location>
</feature>
<evidence type="ECO:0000256" key="9">
    <source>
        <dbReference type="ARBA" id="ARBA00023180"/>
    </source>
</evidence>
<comment type="subcellular location">
    <subcellularLocation>
        <location evidence="1">Cell membrane</location>
        <topology evidence="1">Multi-pass membrane protein</topology>
    </subcellularLocation>
</comment>
<comment type="caution">
    <text evidence="13">The sequence shown here is derived from an EMBL/GenBank/DDBJ whole genome shotgun (WGS) entry which is preliminary data.</text>
</comment>
<evidence type="ECO:0000256" key="1">
    <source>
        <dbReference type="ARBA" id="ARBA00004651"/>
    </source>
</evidence>
<evidence type="ECO:0000256" key="2">
    <source>
        <dbReference type="ARBA" id="ARBA00012543"/>
    </source>
</evidence>
<dbReference type="PANTHER" id="PTHR22914:SF13">
    <property type="entry name" value="CHITIN SYNTHASE"/>
    <property type="match status" value="1"/>
</dbReference>
<feature type="compositionally biased region" description="Polar residues" evidence="10">
    <location>
        <begin position="55"/>
        <end position="70"/>
    </location>
</feature>
<dbReference type="GO" id="GO:0005886">
    <property type="term" value="C:plasma membrane"/>
    <property type="evidence" value="ECO:0007669"/>
    <property type="project" value="UniProtKB-SubCell"/>
</dbReference>
<dbReference type="Pfam" id="PF03142">
    <property type="entry name" value="Chitin_synth_2"/>
    <property type="match status" value="1"/>
</dbReference>
<dbReference type="AlphaFoldDB" id="A0A1R1XZC3"/>
<dbReference type="InterPro" id="IPR029044">
    <property type="entry name" value="Nucleotide-diphossugar_trans"/>
</dbReference>
<dbReference type="InterPro" id="IPR014876">
    <property type="entry name" value="DEK_C"/>
</dbReference>
<dbReference type="PROSITE" id="PS51998">
    <property type="entry name" value="DEK_C"/>
    <property type="match status" value="1"/>
</dbReference>
<evidence type="ECO:0000256" key="7">
    <source>
        <dbReference type="ARBA" id="ARBA00022989"/>
    </source>
</evidence>
<reference evidence="13 14" key="1">
    <citation type="submission" date="2017-01" db="EMBL/GenBank/DDBJ databases">
        <authorList>
            <person name="Mah S.A."/>
            <person name="Swanson W.J."/>
            <person name="Moy G.W."/>
            <person name="Vacquier V.D."/>
        </authorList>
    </citation>
    <scope>NUCLEOTIDE SEQUENCE [LARGE SCALE GENOMIC DNA]</scope>
    <source>
        <strain evidence="13 14">GSMNP</strain>
    </source>
</reference>
<dbReference type="Proteomes" id="UP000187283">
    <property type="component" value="Unassembled WGS sequence"/>
</dbReference>